<dbReference type="EMBL" id="MU006717">
    <property type="protein sequence ID" value="KAF2627386.1"/>
    <property type="molecule type" value="Genomic_DNA"/>
</dbReference>
<comment type="caution">
    <text evidence="1">The sequence shown here is derived from an EMBL/GenBank/DDBJ whole genome shotgun (WGS) entry which is preliminary data.</text>
</comment>
<name>A0ACB6RZQ9_9PLEO</name>
<evidence type="ECO:0000313" key="1">
    <source>
        <dbReference type="EMBL" id="KAF2627386.1"/>
    </source>
</evidence>
<protein>
    <submittedName>
        <fullName evidence="1">Uncharacterized protein</fullName>
    </submittedName>
</protein>
<gene>
    <name evidence="1" type="ORF">BU25DRAFT_410988</name>
</gene>
<dbReference type="Proteomes" id="UP000799754">
    <property type="component" value="Unassembled WGS sequence"/>
</dbReference>
<proteinExistence type="predicted"/>
<evidence type="ECO:0000313" key="2">
    <source>
        <dbReference type="Proteomes" id="UP000799754"/>
    </source>
</evidence>
<reference evidence="1" key="1">
    <citation type="journal article" date="2020" name="Stud. Mycol.">
        <title>101 Dothideomycetes genomes: a test case for predicting lifestyles and emergence of pathogens.</title>
        <authorList>
            <person name="Haridas S."/>
            <person name="Albert R."/>
            <person name="Binder M."/>
            <person name="Bloem J."/>
            <person name="Labutti K."/>
            <person name="Salamov A."/>
            <person name="Andreopoulos B."/>
            <person name="Baker S."/>
            <person name="Barry K."/>
            <person name="Bills G."/>
            <person name="Bluhm B."/>
            <person name="Cannon C."/>
            <person name="Castanera R."/>
            <person name="Culley D."/>
            <person name="Daum C."/>
            <person name="Ezra D."/>
            <person name="Gonzalez J."/>
            <person name="Henrissat B."/>
            <person name="Kuo A."/>
            <person name="Liang C."/>
            <person name="Lipzen A."/>
            <person name="Lutzoni F."/>
            <person name="Magnuson J."/>
            <person name="Mondo S."/>
            <person name="Nolan M."/>
            <person name="Ohm R."/>
            <person name="Pangilinan J."/>
            <person name="Park H.-J."/>
            <person name="Ramirez L."/>
            <person name="Alfaro M."/>
            <person name="Sun H."/>
            <person name="Tritt A."/>
            <person name="Yoshinaga Y."/>
            <person name="Zwiers L.-H."/>
            <person name="Turgeon B."/>
            <person name="Goodwin S."/>
            <person name="Spatafora J."/>
            <person name="Crous P."/>
            <person name="Grigoriev I."/>
        </authorList>
    </citation>
    <scope>NUCLEOTIDE SEQUENCE</scope>
    <source>
        <strain evidence="1">CBS 525.71</strain>
    </source>
</reference>
<keyword evidence="2" id="KW-1185">Reference proteome</keyword>
<sequence>MTRRSAGYVSKKAHRKSRGGCVTCKRKKVKCDEVQPSCGYCSLRRLSCEYIHEPTSASTSASPASNATLSNGNSPASTVPVEEADFNDTSTPIPSWLIPAAQAASGPMPGSGFELLHHYKTFTWQTLTVRDDEVVVSIHRDSVPRLSLSHSHLLYALLSIAASHSNALTPCKQAENLALVYRQRTFAEYSKALQNITAENYESVLVTGMLLLSLIAPPESDTSKDDAYLVWMDSFLKMSEGLRILASLRWAAGIEKLSVYPLICRELRILPPPPTFQPSDNRNLHTRVGAVGTTPNHPNPPSTYYLQHSEASPVFLPPPLMNLLASLSNADSGSGPLDMHANTLYPVLHAFSPIFLSLYYYHLNPDFFVRVFVFCSFLMPDFLLLVKNREPRALVLVAWWFALAGLAPRGWWVGKSVEKFVEAVGRIVKEKGDQATQRAFESVEDVIRILKCGGSHAAARSVFVEWSGVDWDEGPKKADAWEASLLADWSTDLDFDSRMFSR</sequence>
<organism evidence="1 2">
    <name type="scientific">Macroventuria anomochaeta</name>
    <dbReference type="NCBI Taxonomy" id="301207"/>
    <lineage>
        <taxon>Eukaryota</taxon>
        <taxon>Fungi</taxon>
        <taxon>Dikarya</taxon>
        <taxon>Ascomycota</taxon>
        <taxon>Pezizomycotina</taxon>
        <taxon>Dothideomycetes</taxon>
        <taxon>Pleosporomycetidae</taxon>
        <taxon>Pleosporales</taxon>
        <taxon>Pleosporineae</taxon>
        <taxon>Didymellaceae</taxon>
        <taxon>Macroventuria</taxon>
    </lineage>
</organism>
<accession>A0ACB6RZQ9</accession>